<dbReference type="InterPro" id="IPR006311">
    <property type="entry name" value="TAT_signal"/>
</dbReference>
<accession>A0A1K2HC56</accession>
<dbReference type="SUPFAM" id="SSF53850">
    <property type="entry name" value="Periplasmic binding protein-like II"/>
    <property type="match status" value="1"/>
</dbReference>
<feature type="domain" description="Solute-binding protein family 3/N-terminal" evidence="3">
    <location>
        <begin position="26"/>
        <end position="249"/>
    </location>
</feature>
<feature type="signal peptide" evidence="2">
    <location>
        <begin position="1"/>
        <end position="22"/>
    </location>
</feature>
<evidence type="ECO:0000256" key="1">
    <source>
        <dbReference type="ARBA" id="ARBA00022729"/>
    </source>
</evidence>
<reference evidence="4 5" key="1">
    <citation type="submission" date="2016-11" db="EMBL/GenBank/DDBJ databases">
        <authorList>
            <person name="Jaros S."/>
            <person name="Januszkiewicz K."/>
            <person name="Wedrychowicz H."/>
        </authorList>
    </citation>
    <scope>NUCLEOTIDE SEQUENCE [LARGE SCALE GENOMIC DNA]</scope>
    <source>
        <strain evidence="4 5">DSM 18899</strain>
    </source>
</reference>
<gene>
    <name evidence="4" type="ORF">SAMN02745887_01184</name>
</gene>
<dbReference type="RefSeq" id="WP_072427719.1">
    <property type="nucleotide sequence ID" value="NZ_FPKR01000004.1"/>
</dbReference>
<keyword evidence="5" id="KW-1185">Reference proteome</keyword>
<dbReference type="PANTHER" id="PTHR35936:SF35">
    <property type="entry name" value="L-CYSTINE-BINDING PROTEIN TCYJ"/>
    <property type="match status" value="1"/>
</dbReference>
<organism evidence="4 5">
    <name type="scientific">Chitinimonas taiwanensis DSM 18899</name>
    <dbReference type="NCBI Taxonomy" id="1121279"/>
    <lineage>
        <taxon>Bacteria</taxon>
        <taxon>Pseudomonadati</taxon>
        <taxon>Pseudomonadota</taxon>
        <taxon>Betaproteobacteria</taxon>
        <taxon>Neisseriales</taxon>
        <taxon>Chitinibacteraceae</taxon>
        <taxon>Chitinimonas</taxon>
    </lineage>
</organism>
<dbReference type="InterPro" id="IPR001638">
    <property type="entry name" value="Solute-binding_3/MltF_N"/>
</dbReference>
<dbReference type="OrthoDB" id="5296159at2"/>
<evidence type="ECO:0000256" key="2">
    <source>
        <dbReference type="SAM" id="SignalP"/>
    </source>
</evidence>
<sequence length="253" mass="28700">MLNRRQFLQCSAALSLSSLAWAVPPLRLAYFETYSPLSFRGEAGMQGILVELFDELLGKRLGQTLVHQGYPWVRAQSLVQHGEQDAMCTVATPERLSYARAAQESVLDMPIRVFVRADSPRLADLQAVQNLAQLRALDPEVLSYVGNGWAKEKLAGMRVDWGGTFADSLRKLKAGRGEVMVENALTMQYTLKQLDPERRVLMLNNDLERSRFQLLISLRSTHLGLLPAFDEALRRYKREPGYAQLFERYGIRL</sequence>
<evidence type="ECO:0000313" key="5">
    <source>
        <dbReference type="Proteomes" id="UP000186513"/>
    </source>
</evidence>
<keyword evidence="1 2" id="KW-0732">Signal</keyword>
<dbReference type="Gene3D" id="3.40.190.10">
    <property type="entry name" value="Periplasmic binding protein-like II"/>
    <property type="match status" value="2"/>
</dbReference>
<dbReference type="AlphaFoldDB" id="A0A1K2HC56"/>
<dbReference type="STRING" id="1121279.SAMN02745887_01184"/>
<protein>
    <submittedName>
        <fullName evidence="4">Polar amino acid transport system substrate-binding protein</fullName>
    </submittedName>
</protein>
<dbReference type="PANTHER" id="PTHR35936">
    <property type="entry name" value="MEMBRANE-BOUND LYTIC MUREIN TRANSGLYCOSYLASE F"/>
    <property type="match status" value="1"/>
</dbReference>
<proteinExistence type="predicted"/>
<dbReference type="EMBL" id="FPKR01000004">
    <property type="protein sequence ID" value="SFZ74253.1"/>
    <property type="molecule type" value="Genomic_DNA"/>
</dbReference>
<evidence type="ECO:0000313" key="4">
    <source>
        <dbReference type="EMBL" id="SFZ74253.1"/>
    </source>
</evidence>
<evidence type="ECO:0000259" key="3">
    <source>
        <dbReference type="Pfam" id="PF00497"/>
    </source>
</evidence>
<dbReference type="Pfam" id="PF00497">
    <property type="entry name" value="SBP_bac_3"/>
    <property type="match status" value="1"/>
</dbReference>
<dbReference type="PROSITE" id="PS51318">
    <property type="entry name" value="TAT"/>
    <property type="match status" value="1"/>
</dbReference>
<dbReference type="Proteomes" id="UP000186513">
    <property type="component" value="Unassembled WGS sequence"/>
</dbReference>
<feature type="chain" id="PRO_5012679107" evidence="2">
    <location>
        <begin position="23"/>
        <end position="253"/>
    </location>
</feature>
<name>A0A1K2HC56_9NEIS</name>